<evidence type="ECO:0000313" key="1">
    <source>
        <dbReference type="Proteomes" id="UP001515500"/>
    </source>
</evidence>
<dbReference type="InterPro" id="IPR029055">
    <property type="entry name" value="Ntn_hydrolases_N"/>
</dbReference>
<reference evidence="2" key="1">
    <citation type="submission" date="2025-08" db="UniProtKB">
        <authorList>
            <consortium name="RefSeq"/>
        </authorList>
    </citation>
    <scope>IDENTIFICATION</scope>
</reference>
<dbReference type="RefSeq" id="XP_039134326.1">
    <property type="nucleotide sequence ID" value="XM_039278392.1"/>
</dbReference>
<accession>A0AB40C690</accession>
<dbReference type="AlphaFoldDB" id="A0AB40C690"/>
<dbReference type="Gene3D" id="3.60.20.10">
    <property type="entry name" value="Glutamine Phosphoribosylpyrophosphate, subunit 1, domain 1"/>
    <property type="match status" value="1"/>
</dbReference>
<keyword evidence="1" id="KW-1185">Reference proteome</keyword>
<name>A0AB40C690_DIOCR</name>
<dbReference type="GeneID" id="120271714"/>
<organism evidence="1 2">
    <name type="scientific">Dioscorea cayennensis subsp. rotundata</name>
    <name type="common">White Guinea yam</name>
    <name type="synonym">Dioscorea rotundata</name>
    <dbReference type="NCBI Taxonomy" id="55577"/>
    <lineage>
        <taxon>Eukaryota</taxon>
        <taxon>Viridiplantae</taxon>
        <taxon>Streptophyta</taxon>
        <taxon>Embryophyta</taxon>
        <taxon>Tracheophyta</taxon>
        <taxon>Spermatophyta</taxon>
        <taxon>Magnoliopsida</taxon>
        <taxon>Liliopsida</taxon>
        <taxon>Dioscoreales</taxon>
        <taxon>Dioscoreaceae</taxon>
        <taxon>Dioscorea</taxon>
    </lineage>
</organism>
<evidence type="ECO:0000313" key="2">
    <source>
        <dbReference type="RefSeq" id="XP_039134326.1"/>
    </source>
</evidence>
<dbReference type="Proteomes" id="UP001515500">
    <property type="component" value="Chromosome 11"/>
</dbReference>
<protein>
    <submittedName>
        <fullName evidence="2">Proteasome subunit alpha type-2-like</fullName>
    </submittedName>
</protein>
<sequence>MAVAERSSHAGMKLGYRDGVLVGGVEAIPVEVVERSSHAGCELITESEVPADTAVELRPHQAWESRRGCGGVGVDPSGSYFSWKVPAKGKNVSNAKAFLEKRYKIGCKANIE</sequence>
<gene>
    <name evidence="2" type="primary">LOC120271714</name>
</gene>
<dbReference type="SUPFAM" id="SSF56235">
    <property type="entry name" value="N-terminal nucleophile aminohydrolases (Ntn hydrolases)"/>
    <property type="match status" value="1"/>
</dbReference>
<proteinExistence type="predicted"/>